<sequence length="203" mass="24252">MENFRQKRIRWSPLLESQTSAVTKKLSPSTTTSPSWTHHWRWQFAPDQNPIVYRCPLSWIRSQWQKDKQASRPMPKPPYAYPPADTMNAAQWKLFWTLRIPHNVRSVWWRTLHHRLSTRVYLHKIMPGKFESSCCPICLESHEDAIHLLVNCPRKLAVWRSTLEDAIQDPYHIWQTITFSTIPRSKKHQQEWTPTLTQYGRIL</sequence>
<dbReference type="OrthoDB" id="2289141at2759"/>
<evidence type="ECO:0000313" key="3">
    <source>
        <dbReference type="Proteomes" id="UP000078561"/>
    </source>
</evidence>
<gene>
    <name evidence="2" type="primary">ABSGL_12215.1 scaffold 12718</name>
</gene>
<dbReference type="OMA" id="HIWQTIT"/>
<organism evidence="2">
    <name type="scientific">Absidia glauca</name>
    <name type="common">Pin mould</name>
    <dbReference type="NCBI Taxonomy" id="4829"/>
    <lineage>
        <taxon>Eukaryota</taxon>
        <taxon>Fungi</taxon>
        <taxon>Fungi incertae sedis</taxon>
        <taxon>Mucoromycota</taxon>
        <taxon>Mucoromycotina</taxon>
        <taxon>Mucoromycetes</taxon>
        <taxon>Mucorales</taxon>
        <taxon>Cunninghamellaceae</taxon>
        <taxon>Absidia</taxon>
    </lineage>
</organism>
<evidence type="ECO:0000259" key="1">
    <source>
        <dbReference type="Pfam" id="PF13966"/>
    </source>
</evidence>
<name>A0A168R9C4_ABSGL</name>
<keyword evidence="3" id="KW-1185">Reference proteome</keyword>
<accession>A0A168R9C4</accession>
<dbReference type="STRING" id="4829.A0A168R9C4"/>
<protein>
    <recommendedName>
        <fullName evidence="1">Reverse transcriptase zinc-binding domain-containing protein</fullName>
    </recommendedName>
</protein>
<reference evidence="2" key="1">
    <citation type="submission" date="2016-04" db="EMBL/GenBank/DDBJ databases">
        <authorList>
            <person name="Evans L.H."/>
            <person name="Alamgir A."/>
            <person name="Owens N."/>
            <person name="Weber N.D."/>
            <person name="Virtaneva K."/>
            <person name="Barbian K."/>
            <person name="Babar A."/>
            <person name="Rosenke K."/>
        </authorList>
    </citation>
    <scope>NUCLEOTIDE SEQUENCE [LARGE SCALE GENOMIC DNA]</scope>
    <source>
        <strain evidence="2">CBS 101.48</strain>
    </source>
</reference>
<dbReference type="AlphaFoldDB" id="A0A168R9C4"/>
<proteinExistence type="predicted"/>
<feature type="domain" description="Reverse transcriptase zinc-binding" evidence="1">
    <location>
        <begin position="88"/>
        <end position="159"/>
    </location>
</feature>
<dbReference type="InterPro" id="IPR026960">
    <property type="entry name" value="RVT-Znf"/>
</dbReference>
<dbReference type="Proteomes" id="UP000078561">
    <property type="component" value="Unassembled WGS sequence"/>
</dbReference>
<dbReference type="InParanoid" id="A0A168R9C4"/>
<evidence type="ECO:0000313" key="2">
    <source>
        <dbReference type="EMBL" id="SAM06327.1"/>
    </source>
</evidence>
<dbReference type="EMBL" id="LT554584">
    <property type="protein sequence ID" value="SAM06327.1"/>
    <property type="molecule type" value="Genomic_DNA"/>
</dbReference>
<dbReference type="Pfam" id="PF13966">
    <property type="entry name" value="zf-RVT"/>
    <property type="match status" value="1"/>
</dbReference>